<proteinExistence type="inferred from homology"/>
<evidence type="ECO:0000259" key="9">
    <source>
        <dbReference type="PROSITE" id="PS50991"/>
    </source>
</evidence>
<dbReference type="EC" id="2.3.3.14" evidence="3 8"/>
<dbReference type="Proteomes" id="UP000256900">
    <property type="component" value="Unassembled WGS sequence"/>
</dbReference>
<dbReference type="RefSeq" id="WP_115834755.1">
    <property type="nucleotide sequence ID" value="NZ_CP025086.1"/>
</dbReference>
<comment type="caution">
    <text evidence="10">The sequence shown here is derived from an EMBL/GenBank/DDBJ whole genome shotgun (WGS) entry which is preliminary data.</text>
</comment>
<evidence type="ECO:0000256" key="2">
    <source>
        <dbReference type="ARBA" id="ARBA00006154"/>
    </source>
</evidence>
<evidence type="ECO:0000256" key="1">
    <source>
        <dbReference type="ARBA" id="ARBA00003050"/>
    </source>
</evidence>
<dbReference type="GO" id="GO:0009399">
    <property type="term" value="P:nitrogen fixation"/>
    <property type="evidence" value="ECO:0007669"/>
    <property type="project" value="UniProtKB-UniRule"/>
</dbReference>
<evidence type="ECO:0000256" key="4">
    <source>
        <dbReference type="ARBA" id="ARBA00020735"/>
    </source>
</evidence>
<evidence type="ECO:0000313" key="11">
    <source>
        <dbReference type="Proteomes" id="UP000256900"/>
    </source>
</evidence>
<dbReference type="InterPro" id="IPR054691">
    <property type="entry name" value="LeuA/HCS_post-cat"/>
</dbReference>
<dbReference type="SUPFAM" id="SSF51569">
    <property type="entry name" value="Aldolase"/>
    <property type="match status" value="1"/>
</dbReference>
<comment type="catalytic activity">
    <reaction evidence="6 8">
        <text>acetyl-CoA + 2-oxoglutarate + H2O = (2R)-homocitrate + CoA + H(+)</text>
        <dbReference type="Rhea" id="RHEA:12929"/>
        <dbReference type="ChEBI" id="CHEBI:15377"/>
        <dbReference type="ChEBI" id="CHEBI:15378"/>
        <dbReference type="ChEBI" id="CHEBI:16810"/>
        <dbReference type="ChEBI" id="CHEBI:57287"/>
        <dbReference type="ChEBI" id="CHEBI:57288"/>
        <dbReference type="ChEBI" id="CHEBI:58884"/>
        <dbReference type="EC" id="2.3.3.14"/>
    </reaction>
</comment>
<dbReference type="EMBL" id="QUMO01000001">
    <property type="protein sequence ID" value="REF88914.1"/>
    <property type="molecule type" value="Genomic_DNA"/>
</dbReference>
<dbReference type="PROSITE" id="PS00816">
    <property type="entry name" value="AIPM_HOMOCIT_SYNTH_2"/>
    <property type="match status" value="1"/>
</dbReference>
<organism evidence="10 11">
    <name type="scientific">Methylovirgula ligni</name>
    <dbReference type="NCBI Taxonomy" id="569860"/>
    <lineage>
        <taxon>Bacteria</taxon>
        <taxon>Pseudomonadati</taxon>
        <taxon>Pseudomonadota</taxon>
        <taxon>Alphaproteobacteria</taxon>
        <taxon>Hyphomicrobiales</taxon>
        <taxon>Beijerinckiaceae</taxon>
        <taxon>Methylovirgula</taxon>
    </lineage>
</organism>
<accession>A0A3D9Z153</accession>
<keyword evidence="11" id="KW-1185">Reference proteome</keyword>
<reference evidence="10 11" key="1">
    <citation type="submission" date="2018-08" db="EMBL/GenBank/DDBJ databases">
        <title>Genomic Encyclopedia of Type Strains, Phase IV (KMG-IV): sequencing the most valuable type-strain genomes for metagenomic binning, comparative biology and taxonomic classification.</title>
        <authorList>
            <person name="Goeker M."/>
        </authorList>
    </citation>
    <scope>NUCLEOTIDE SEQUENCE [LARGE SCALE GENOMIC DNA]</scope>
    <source>
        <strain evidence="10 11">BW863</strain>
    </source>
</reference>
<dbReference type="InterPro" id="IPR000891">
    <property type="entry name" value="PYR_CT"/>
</dbReference>
<dbReference type="AlphaFoldDB" id="A0A3D9Z153"/>
<comment type="similarity">
    <text evidence="2 7">Belongs to the alpha-IPM synthase/homocitrate synthase family.</text>
</comment>
<dbReference type="PANTHER" id="PTHR42880:SF1">
    <property type="entry name" value="ISOPROPYLMALATE_HOMOCITRATE_CITRAMALATE SYNTHASE FAMILY PROTEIN"/>
    <property type="match status" value="1"/>
</dbReference>
<dbReference type="InterPro" id="IPR013785">
    <property type="entry name" value="Aldolase_TIM"/>
</dbReference>
<dbReference type="GO" id="GO:0019752">
    <property type="term" value="P:carboxylic acid metabolic process"/>
    <property type="evidence" value="ECO:0007669"/>
    <property type="project" value="UniProtKB-UniRule"/>
</dbReference>
<feature type="domain" description="Pyruvate carboxyltransferase" evidence="9">
    <location>
        <begin position="11"/>
        <end position="262"/>
    </location>
</feature>
<sequence>MVAVSPILPSVYLNDTTLRDGEQAPGVSFTIEEKVAIAALLDSCGVDEIEAGTPAMGEAEIASIVAVRGVVGRAAMTAWCRMWEADVDAALKSGVSRVNLSTPVSDRQIRAKFNCRRQDVLARLRRVVGYARERGLAVSVGGEDSSRADFDFLRQVVAAAAEVGAYRFRFADTLGVLDPFQTCEVFRQLSGETDLALEFHGHDDLGLATANTLAAVRGGATHASVTMLGLGERAGNAALEEVAAALCAAARFKTRIDLTRLTELADLVSAASRRPIPAAKAIVGSAVFAHESGIHVSGLLRDPGAYEALDPTWFARKRRIVLGKHSGMAAVTNALACLGLDVDKNRARRVLEEIRVRAGAQKRAVTDIELLEFYAATAPAETCQGNRYEGGFRS</sequence>
<evidence type="ECO:0000256" key="3">
    <source>
        <dbReference type="ARBA" id="ARBA00012974"/>
    </source>
</evidence>
<comment type="function">
    <text evidence="1 8">This protein is a Fe-Mo-cofactor biosynthetic component.</text>
</comment>
<name>A0A3D9Z153_9HYPH</name>
<dbReference type="PANTHER" id="PTHR42880">
    <property type="entry name" value="HOMOCITRATE SYNTHASE"/>
    <property type="match status" value="1"/>
</dbReference>
<dbReference type="PROSITE" id="PS00815">
    <property type="entry name" value="AIPM_HOMOCIT_SYNTH_1"/>
    <property type="match status" value="1"/>
</dbReference>
<dbReference type="OrthoDB" id="9803573at2"/>
<evidence type="ECO:0000256" key="5">
    <source>
        <dbReference type="ARBA" id="ARBA00022679"/>
    </source>
</evidence>
<dbReference type="NCBIfam" id="TIGR02660">
    <property type="entry name" value="nifV_homocitr"/>
    <property type="match status" value="1"/>
</dbReference>
<gene>
    <name evidence="10" type="ORF">DES32_0125</name>
</gene>
<dbReference type="InterPro" id="IPR013477">
    <property type="entry name" value="NifV/FrbC"/>
</dbReference>
<dbReference type="Gene3D" id="3.20.20.70">
    <property type="entry name" value="Aldolase class I"/>
    <property type="match status" value="1"/>
</dbReference>
<evidence type="ECO:0000256" key="8">
    <source>
        <dbReference type="RuleBase" id="RU367143"/>
    </source>
</evidence>
<dbReference type="Gene3D" id="1.10.238.260">
    <property type="match status" value="1"/>
</dbReference>
<dbReference type="GO" id="GO:0004410">
    <property type="term" value="F:homocitrate synthase activity"/>
    <property type="evidence" value="ECO:0007669"/>
    <property type="project" value="UniProtKB-UniRule"/>
</dbReference>
<evidence type="ECO:0000256" key="6">
    <source>
        <dbReference type="ARBA" id="ARBA00048019"/>
    </source>
</evidence>
<dbReference type="PROSITE" id="PS50991">
    <property type="entry name" value="PYR_CT"/>
    <property type="match status" value="1"/>
</dbReference>
<dbReference type="Pfam" id="PF00682">
    <property type="entry name" value="HMGL-like"/>
    <property type="match status" value="1"/>
</dbReference>
<protein>
    <recommendedName>
        <fullName evidence="4 8">Homocitrate synthase</fullName>
        <ecNumber evidence="3 8">2.3.3.14</ecNumber>
    </recommendedName>
</protein>
<evidence type="ECO:0000313" key="10">
    <source>
        <dbReference type="EMBL" id="REF88914.1"/>
    </source>
</evidence>
<keyword evidence="8" id="KW-0535">Nitrogen fixation</keyword>
<dbReference type="Pfam" id="PF22617">
    <property type="entry name" value="HCS_D2"/>
    <property type="match status" value="1"/>
</dbReference>
<dbReference type="InterPro" id="IPR002034">
    <property type="entry name" value="AIPM/Hcit_synth_CS"/>
</dbReference>
<keyword evidence="5 7" id="KW-0808">Transferase</keyword>
<evidence type="ECO:0000256" key="7">
    <source>
        <dbReference type="RuleBase" id="RU003523"/>
    </source>
</evidence>